<dbReference type="InterPro" id="IPR019060">
    <property type="entry name" value="DUF2382"/>
</dbReference>
<dbReference type="AlphaFoldDB" id="A0A832H2E0"/>
<feature type="domain" description="DUF2382" evidence="2">
    <location>
        <begin position="26"/>
        <end position="85"/>
    </location>
</feature>
<name>A0A832H2E0_9CYAN</name>
<feature type="region of interest" description="Disordered" evidence="1">
    <location>
        <begin position="1"/>
        <end position="21"/>
    </location>
</feature>
<protein>
    <submittedName>
        <fullName evidence="3">DUF2382 domain-containing protein</fullName>
    </submittedName>
</protein>
<evidence type="ECO:0000313" key="3">
    <source>
        <dbReference type="EMBL" id="HGW93092.1"/>
    </source>
</evidence>
<comment type="caution">
    <text evidence="3">The sequence shown here is derived from an EMBL/GenBank/DDBJ whole genome shotgun (WGS) entry which is preliminary data.</text>
</comment>
<sequence length="112" mass="12868">MTPPSHPRPVSSPTQPPADIEQETVIPLREERLIVEQKKQKIGEVIVRKEIETEIVEVPVHREKLIVEQVGNEPKQLAEIDLTDEELSNLSLAQRREAQLPNISRHEPFTNR</sequence>
<dbReference type="EMBL" id="DSRD01000149">
    <property type="protein sequence ID" value="HGW93092.1"/>
    <property type="molecule type" value="Genomic_DNA"/>
</dbReference>
<organism evidence="3">
    <name type="scientific">Oscillatoriales cyanobacterium SpSt-402</name>
    <dbReference type="NCBI Taxonomy" id="2282168"/>
    <lineage>
        <taxon>Bacteria</taxon>
        <taxon>Bacillati</taxon>
        <taxon>Cyanobacteriota</taxon>
        <taxon>Cyanophyceae</taxon>
        <taxon>Oscillatoriophycideae</taxon>
        <taxon>Oscillatoriales</taxon>
    </lineage>
</organism>
<proteinExistence type="predicted"/>
<dbReference type="Pfam" id="PF09557">
    <property type="entry name" value="DUF2382"/>
    <property type="match status" value="1"/>
</dbReference>
<gene>
    <name evidence="3" type="ORF">ENR47_02220</name>
</gene>
<evidence type="ECO:0000259" key="2">
    <source>
        <dbReference type="Pfam" id="PF09557"/>
    </source>
</evidence>
<reference evidence="3" key="1">
    <citation type="journal article" date="2020" name="mSystems">
        <title>Genome- and Community-Level Interaction Insights into Carbon Utilization and Element Cycling Functions of Hydrothermarchaeota in Hydrothermal Sediment.</title>
        <authorList>
            <person name="Zhou Z."/>
            <person name="Liu Y."/>
            <person name="Xu W."/>
            <person name="Pan J."/>
            <person name="Luo Z.H."/>
            <person name="Li M."/>
        </authorList>
    </citation>
    <scope>NUCLEOTIDE SEQUENCE [LARGE SCALE GENOMIC DNA]</scope>
    <source>
        <strain evidence="3">SpSt-402</strain>
    </source>
</reference>
<accession>A0A832H2E0</accession>
<evidence type="ECO:0000256" key="1">
    <source>
        <dbReference type="SAM" id="MobiDB-lite"/>
    </source>
</evidence>